<dbReference type="InParanoid" id="G8YIF7"/>
<gene>
    <name evidence="5" type="primary">Piso0_003200</name>
    <name evidence="5" type="ORF">GNLVRS01_PISO0G07090g</name>
    <name evidence="6" type="ORF">GNLVRS01_PISO0H07091g</name>
</gene>
<protein>
    <submittedName>
        <fullName evidence="5">Piso0_003200 protein</fullName>
    </submittedName>
</protein>
<keyword evidence="2" id="KW-0812">Transmembrane</keyword>
<evidence type="ECO:0000259" key="4">
    <source>
        <dbReference type="Pfam" id="PF09430"/>
    </source>
</evidence>
<dbReference type="Proteomes" id="UP000005222">
    <property type="component" value="Chromosome G"/>
</dbReference>
<feature type="signal peptide" evidence="3">
    <location>
        <begin position="1"/>
        <end position="22"/>
    </location>
</feature>
<evidence type="ECO:0000256" key="2">
    <source>
        <dbReference type="SAM" id="Phobius"/>
    </source>
</evidence>
<reference evidence="5" key="1">
    <citation type="submission" date="2011-10" db="EMBL/GenBank/DDBJ databases">
        <authorList>
            <person name="Genoscope - CEA"/>
        </authorList>
    </citation>
    <scope>NUCLEOTIDE SEQUENCE</scope>
</reference>
<dbReference type="InterPro" id="IPR019008">
    <property type="entry name" value="Beta_sandwich_EMC7"/>
</dbReference>
<evidence type="ECO:0000256" key="3">
    <source>
        <dbReference type="SAM" id="SignalP"/>
    </source>
</evidence>
<proteinExistence type="predicted"/>
<keyword evidence="2" id="KW-0472">Membrane</keyword>
<feature type="domain" description="ER membrane protein complex subunit 7 beta-sandwich" evidence="4">
    <location>
        <begin position="73"/>
        <end position="165"/>
    </location>
</feature>
<keyword evidence="7" id="KW-1185">Reference proteome</keyword>
<keyword evidence="3" id="KW-0732">Signal</keyword>
<evidence type="ECO:0000256" key="1">
    <source>
        <dbReference type="SAM" id="MobiDB-lite"/>
    </source>
</evidence>
<dbReference type="STRING" id="559304.G8YIF7"/>
<evidence type="ECO:0000313" key="7">
    <source>
        <dbReference type="Proteomes" id="UP000005222"/>
    </source>
</evidence>
<name>G8YIF7_PICSO</name>
<accession>G8YIF7</accession>
<dbReference type="Proteomes" id="UP000005222">
    <property type="component" value="Chromosome H"/>
</dbReference>
<evidence type="ECO:0000313" key="5">
    <source>
        <dbReference type="EMBL" id="CCE80102.1"/>
    </source>
</evidence>
<dbReference type="Pfam" id="PF09430">
    <property type="entry name" value="EMC7_beta-sandw"/>
    <property type="match status" value="1"/>
</dbReference>
<dbReference type="EMBL" id="FO082052">
    <property type="protein sequence ID" value="CCE80867.1"/>
    <property type="molecule type" value="Genomic_DNA"/>
</dbReference>
<feature type="chain" id="PRO_5007664933" evidence="3">
    <location>
        <begin position="23"/>
        <end position="250"/>
    </location>
</feature>
<reference evidence="7" key="2">
    <citation type="journal article" date="2012" name="G3 (Bethesda)">
        <title>Pichia sorbitophila, an interspecies yeast hybrid reveals early steps of genome resolution following polyploidization.</title>
        <authorList>
            <person name="Leh Louis V."/>
            <person name="Despons L."/>
            <person name="Friedrich A."/>
            <person name="Martin T."/>
            <person name="Durrens P."/>
            <person name="Casaregola S."/>
            <person name="Neuveglise C."/>
            <person name="Fairhead C."/>
            <person name="Marck C."/>
            <person name="Cruz J.A."/>
            <person name="Straub M.L."/>
            <person name="Kugler V."/>
            <person name="Sacerdot C."/>
            <person name="Uzunov Z."/>
            <person name="Thierry A."/>
            <person name="Weiss S."/>
            <person name="Bleykasten C."/>
            <person name="De Montigny J."/>
            <person name="Jacques N."/>
            <person name="Jung P."/>
            <person name="Lemaire M."/>
            <person name="Mallet S."/>
            <person name="Morel G."/>
            <person name="Richard G.F."/>
            <person name="Sarkar A."/>
            <person name="Savel G."/>
            <person name="Schacherer J."/>
            <person name="Seret M.L."/>
            <person name="Talla E."/>
            <person name="Samson G."/>
            <person name="Jubin C."/>
            <person name="Poulain J."/>
            <person name="Vacherie B."/>
            <person name="Barbe V."/>
            <person name="Pelletier E."/>
            <person name="Sherman D.J."/>
            <person name="Westhof E."/>
            <person name="Weissenbach J."/>
            <person name="Baret P.V."/>
            <person name="Wincker P."/>
            <person name="Gaillardin C."/>
            <person name="Dujon B."/>
            <person name="Souciet J.L."/>
        </authorList>
    </citation>
    <scope>NUCLEOTIDE SEQUENCE [LARGE SCALE GENOMIC DNA]</scope>
    <source>
        <strain evidence="7">ATCC MYA-4447 / BCRC 22081 / CBS 7064 / NBRC 10061 / NRRL Y-12695</strain>
    </source>
</reference>
<feature type="region of interest" description="Disordered" evidence="1">
    <location>
        <begin position="209"/>
        <end position="250"/>
    </location>
</feature>
<dbReference type="eggNOG" id="ENOG502T4TP">
    <property type="taxonomic scope" value="Eukaryota"/>
</dbReference>
<dbReference type="HOGENOM" id="CLU_082179_0_0_1"/>
<dbReference type="AlphaFoldDB" id="G8YIF7"/>
<organism evidence="5 7">
    <name type="scientific">Pichia sorbitophila (strain ATCC MYA-4447 / BCRC 22081 / CBS 7064 / NBRC 10061 / NRRL Y-12695)</name>
    <name type="common">Hybrid yeast</name>
    <dbReference type="NCBI Taxonomy" id="559304"/>
    <lineage>
        <taxon>Eukaryota</taxon>
        <taxon>Fungi</taxon>
        <taxon>Dikarya</taxon>
        <taxon>Ascomycota</taxon>
        <taxon>Saccharomycotina</taxon>
        <taxon>Pichiomycetes</taxon>
        <taxon>Debaryomycetaceae</taxon>
        <taxon>Millerozyma</taxon>
    </lineage>
</organism>
<evidence type="ECO:0000313" key="6">
    <source>
        <dbReference type="EMBL" id="CCE80867.1"/>
    </source>
</evidence>
<dbReference type="EMBL" id="FO082053">
    <property type="protein sequence ID" value="CCE80102.1"/>
    <property type="molecule type" value="Genomic_DNA"/>
</dbReference>
<keyword evidence="2" id="KW-1133">Transmembrane helix</keyword>
<dbReference type="OrthoDB" id="4085072at2759"/>
<sequence length="250" mass="28297">MLEITRQAVAILILMLLDVSEGFNIKGKIVGMPPEVKQIQDQNFPSPLLNGINFQSRFTIELLNIQEDNVVNSKRGVLNEKYEFDFQGVDEGEYELDVISQDFLLAAEKYKVKVGDHVEISEEAVGPYPGNKTVLATEEQPLMIEFKGYKEYYERQSSSLVEMLQGSPLGFIFANKTYTIMFCVCMVIIATPYVLQWVNPELAKQLQEIQQEGASRQRETAPTKIPVAPAETKNVKNSNSNSSTRRRRGH</sequence>
<feature type="transmembrane region" description="Helical" evidence="2">
    <location>
        <begin position="177"/>
        <end position="195"/>
    </location>
</feature>